<dbReference type="HOGENOM" id="CLU_146491_1_0_7"/>
<dbReference type="OrthoDB" id="9793147at2"/>
<dbReference type="Pfam" id="PF12973">
    <property type="entry name" value="Cupin_7"/>
    <property type="match status" value="1"/>
</dbReference>
<name>I4C1H0_DESTA</name>
<reference evidence="3" key="1">
    <citation type="submission" date="2012-06" db="EMBL/GenBank/DDBJ databases">
        <title>Complete sequence of chromosome of Desulfomonile tiedjei DSM 6799.</title>
        <authorList>
            <person name="Lucas S."/>
            <person name="Copeland A."/>
            <person name="Lapidus A."/>
            <person name="Glavina del Rio T."/>
            <person name="Dalin E."/>
            <person name="Tice H."/>
            <person name="Bruce D."/>
            <person name="Goodwin L."/>
            <person name="Pitluck S."/>
            <person name="Peters L."/>
            <person name="Ovchinnikova G."/>
            <person name="Zeytun A."/>
            <person name="Lu M."/>
            <person name="Kyrpides N."/>
            <person name="Mavromatis K."/>
            <person name="Ivanova N."/>
            <person name="Brettin T."/>
            <person name="Detter J.C."/>
            <person name="Han C."/>
            <person name="Larimer F."/>
            <person name="Land M."/>
            <person name="Hauser L."/>
            <person name="Markowitz V."/>
            <person name="Cheng J.-F."/>
            <person name="Hugenholtz P."/>
            <person name="Woyke T."/>
            <person name="Wu D."/>
            <person name="Spring S."/>
            <person name="Schroeder M."/>
            <person name="Brambilla E."/>
            <person name="Klenk H.-P."/>
            <person name="Eisen J.A."/>
        </authorList>
    </citation>
    <scope>NUCLEOTIDE SEQUENCE [LARGE SCALE GENOMIC DNA]</scope>
    <source>
        <strain evidence="3">ATCC 49306 / DSM 6799 / DCB-1</strain>
    </source>
</reference>
<accession>I4C1H0</accession>
<feature type="domain" description="ChrR-like cupin" evidence="1">
    <location>
        <begin position="14"/>
        <end position="107"/>
    </location>
</feature>
<organism evidence="2 3">
    <name type="scientific">Desulfomonile tiedjei (strain ATCC 49306 / DSM 6799 / DCB-1)</name>
    <dbReference type="NCBI Taxonomy" id="706587"/>
    <lineage>
        <taxon>Bacteria</taxon>
        <taxon>Pseudomonadati</taxon>
        <taxon>Thermodesulfobacteriota</taxon>
        <taxon>Desulfomonilia</taxon>
        <taxon>Desulfomonilales</taxon>
        <taxon>Desulfomonilaceae</taxon>
        <taxon>Desulfomonile</taxon>
    </lineage>
</organism>
<dbReference type="AlphaFoldDB" id="I4C1H0"/>
<gene>
    <name evidence="2" type="ordered locus">Desti_0685</name>
</gene>
<dbReference type="InterPro" id="IPR011051">
    <property type="entry name" value="RmlC_Cupin_sf"/>
</dbReference>
<evidence type="ECO:0000313" key="3">
    <source>
        <dbReference type="Proteomes" id="UP000006055"/>
    </source>
</evidence>
<proteinExistence type="predicted"/>
<dbReference type="InterPro" id="IPR025979">
    <property type="entry name" value="ChrR-like_cupin_dom"/>
</dbReference>
<dbReference type="InterPro" id="IPR014710">
    <property type="entry name" value="RmlC-like_jellyroll"/>
</dbReference>
<evidence type="ECO:0000259" key="1">
    <source>
        <dbReference type="Pfam" id="PF12973"/>
    </source>
</evidence>
<evidence type="ECO:0000313" key="2">
    <source>
        <dbReference type="EMBL" id="AFM23411.1"/>
    </source>
</evidence>
<dbReference type="SUPFAM" id="SSF51182">
    <property type="entry name" value="RmlC-like cupins"/>
    <property type="match status" value="1"/>
</dbReference>
<dbReference type="STRING" id="706587.Desti_0685"/>
<dbReference type="RefSeq" id="WP_014808567.1">
    <property type="nucleotide sequence ID" value="NC_018025.1"/>
</dbReference>
<sequence>MPKPEIEFIDCDLKYEWRPVEGDKYGIMEKILSHDPETGDYTRLLKFPPGTETEETLVHDFWEEVWIVEGSLYDIAKEQTFLAGYYACRPPGMIHGPYRIPYGCVTFEQRYYK</sequence>
<dbReference type="KEGG" id="dti:Desti_0685"/>
<dbReference type="Gene3D" id="2.60.120.10">
    <property type="entry name" value="Jelly Rolls"/>
    <property type="match status" value="1"/>
</dbReference>
<keyword evidence="3" id="KW-1185">Reference proteome</keyword>
<dbReference type="EMBL" id="CP003360">
    <property type="protein sequence ID" value="AFM23411.1"/>
    <property type="molecule type" value="Genomic_DNA"/>
</dbReference>
<dbReference type="Proteomes" id="UP000006055">
    <property type="component" value="Chromosome"/>
</dbReference>
<dbReference type="eggNOG" id="COG4101">
    <property type="taxonomic scope" value="Bacteria"/>
</dbReference>
<protein>
    <recommendedName>
        <fullName evidence="1">ChrR-like cupin domain-containing protein</fullName>
    </recommendedName>
</protein>